<dbReference type="HAMAP" id="MF_00911">
    <property type="entry name" value="FtsQ_subfam"/>
    <property type="match status" value="1"/>
</dbReference>
<comment type="caution">
    <text evidence="12">The sequence shown here is derived from an EMBL/GenBank/DDBJ whole genome shotgun (WGS) entry which is preliminary data.</text>
</comment>
<keyword evidence="7 9" id="KW-0472">Membrane</keyword>
<dbReference type="Gene3D" id="3.40.50.11690">
    <property type="entry name" value="Cell division protein FtsQ/DivIB"/>
    <property type="match status" value="1"/>
</dbReference>
<evidence type="ECO:0000256" key="5">
    <source>
        <dbReference type="ARBA" id="ARBA00022692"/>
    </source>
</evidence>
<accession>A0A2M9G226</accession>
<dbReference type="PANTHER" id="PTHR35851">
    <property type="entry name" value="CELL DIVISION PROTEIN FTSQ"/>
    <property type="match status" value="1"/>
</dbReference>
<evidence type="ECO:0000256" key="4">
    <source>
        <dbReference type="ARBA" id="ARBA00022618"/>
    </source>
</evidence>
<keyword evidence="6 9" id="KW-1133">Transmembrane helix</keyword>
<dbReference type="InterPro" id="IPR034746">
    <property type="entry name" value="POTRA"/>
</dbReference>
<evidence type="ECO:0000313" key="12">
    <source>
        <dbReference type="EMBL" id="PJK29772.1"/>
    </source>
</evidence>
<evidence type="ECO:0000256" key="8">
    <source>
        <dbReference type="ARBA" id="ARBA00023306"/>
    </source>
</evidence>
<protein>
    <recommendedName>
        <fullName evidence="9">Cell division protein FtsQ</fullName>
    </recommendedName>
</protein>
<evidence type="ECO:0000259" key="11">
    <source>
        <dbReference type="PROSITE" id="PS51779"/>
    </source>
</evidence>
<dbReference type="GO" id="GO:0005886">
    <property type="term" value="C:plasma membrane"/>
    <property type="evidence" value="ECO:0007669"/>
    <property type="project" value="UniProtKB-SubCell"/>
</dbReference>
<evidence type="ECO:0000256" key="9">
    <source>
        <dbReference type="HAMAP-Rule" id="MF_00911"/>
    </source>
</evidence>
<proteinExistence type="inferred from homology"/>
<comment type="function">
    <text evidence="9">Essential cell division protein.</text>
</comment>
<dbReference type="Pfam" id="PF08478">
    <property type="entry name" value="POTRA_1"/>
    <property type="match status" value="1"/>
</dbReference>
<dbReference type="OrthoDB" id="9783091at2"/>
<keyword evidence="8 9" id="KW-0131">Cell cycle</keyword>
<keyword evidence="5 9" id="KW-0812">Transmembrane</keyword>
<evidence type="ECO:0000256" key="3">
    <source>
        <dbReference type="ARBA" id="ARBA00022519"/>
    </source>
</evidence>
<dbReference type="Proteomes" id="UP000229498">
    <property type="component" value="Unassembled WGS sequence"/>
</dbReference>
<feature type="transmembrane region" description="Helical" evidence="9">
    <location>
        <begin position="42"/>
        <end position="62"/>
    </location>
</feature>
<dbReference type="PANTHER" id="PTHR35851:SF1">
    <property type="entry name" value="CELL DIVISION PROTEIN FTSQ"/>
    <property type="match status" value="1"/>
</dbReference>
<keyword evidence="2 9" id="KW-1003">Cell membrane</keyword>
<evidence type="ECO:0000313" key="13">
    <source>
        <dbReference type="Proteomes" id="UP000229498"/>
    </source>
</evidence>
<feature type="region of interest" description="Disordered" evidence="10">
    <location>
        <begin position="1"/>
        <end position="28"/>
    </location>
</feature>
<reference evidence="12 13" key="1">
    <citation type="submission" date="2017-11" db="EMBL/GenBank/DDBJ databases">
        <title>Draft genome sequence of Rhizobiales bacterium SY3-13.</title>
        <authorList>
            <person name="Sun C."/>
        </authorList>
    </citation>
    <scope>NUCLEOTIDE SEQUENCE [LARGE SCALE GENOMIC DNA]</scope>
    <source>
        <strain evidence="12 13">SY3-13</strain>
    </source>
</reference>
<feature type="domain" description="POTRA" evidence="11">
    <location>
        <begin position="87"/>
        <end position="155"/>
    </location>
</feature>
<dbReference type="RefSeq" id="WP_109793049.1">
    <property type="nucleotide sequence ID" value="NZ_PHIG01000031.1"/>
</dbReference>
<dbReference type="InterPro" id="IPR026579">
    <property type="entry name" value="FtsQ"/>
</dbReference>
<evidence type="ECO:0000256" key="1">
    <source>
        <dbReference type="ARBA" id="ARBA00004370"/>
    </source>
</evidence>
<keyword evidence="13" id="KW-1185">Reference proteome</keyword>
<comment type="subcellular location">
    <subcellularLocation>
        <location evidence="9">Cell inner membrane</location>
        <topology evidence="9">Single-pass type II membrane protein</topology>
    </subcellularLocation>
    <subcellularLocation>
        <location evidence="1">Membrane</location>
    </subcellularLocation>
    <text evidence="9">Localizes to the division septum.</text>
</comment>
<comment type="similarity">
    <text evidence="9">Belongs to the FtsQ/DivIB family. FtsQ subfamily.</text>
</comment>
<dbReference type="GO" id="GO:0043093">
    <property type="term" value="P:FtsZ-dependent cytokinesis"/>
    <property type="evidence" value="ECO:0007669"/>
    <property type="project" value="UniProtKB-UniRule"/>
</dbReference>
<evidence type="ECO:0000256" key="10">
    <source>
        <dbReference type="SAM" id="MobiDB-lite"/>
    </source>
</evidence>
<dbReference type="EMBL" id="PHIG01000031">
    <property type="protein sequence ID" value="PJK29772.1"/>
    <property type="molecule type" value="Genomic_DNA"/>
</dbReference>
<name>A0A2M9G226_9PROT</name>
<dbReference type="Gene3D" id="3.10.20.310">
    <property type="entry name" value="membrane protein fhac"/>
    <property type="match status" value="1"/>
</dbReference>
<keyword evidence="4 9" id="KW-0132">Cell division</keyword>
<dbReference type="PROSITE" id="PS51779">
    <property type="entry name" value="POTRA"/>
    <property type="match status" value="1"/>
</dbReference>
<dbReference type="GO" id="GO:0032153">
    <property type="term" value="C:cell division site"/>
    <property type="evidence" value="ECO:0007669"/>
    <property type="project" value="UniProtKB-UniRule"/>
</dbReference>
<sequence>MRPLMADSADRVLGGGEKGKGAAGRKAPVERELLRRQRHRKLGRFVIAGAFAVALAGGYVGLQRDWHGAALAAMDRGLDTAFRAAGLGVAEVTLEGRRRAGPEALRRALGVAVGDPILRLDLEDLQHRVEGVGWVETATVTRRLPDRLHIAIIEREPFARWQLDGRTALIDRTGQVILADVGARYLTLPRLVGPGANLRAAELFALLDSAPALKRQVSTASLIRERRWDIGMESGVTVRLPETDPGEAWARFSEVNRRDGLLEKRLNLIDLRVPGRVIVRLEPPAAEPGAVERET</sequence>
<gene>
    <name evidence="9" type="primary">ftsQ</name>
    <name evidence="12" type="ORF">CVT23_08300</name>
</gene>
<organism evidence="12 13">
    <name type="scientific">Minwuia thermotolerans</name>
    <dbReference type="NCBI Taxonomy" id="2056226"/>
    <lineage>
        <taxon>Bacteria</taxon>
        <taxon>Pseudomonadati</taxon>
        <taxon>Pseudomonadota</taxon>
        <taxon>Alphaproteobacteria</taxon>
        <taxon>Minwuiales</taxon>
        <taxon>Minwuiaceae</taxon>
        <taxon>Minwuia</taxon>
    </lineage>
</organism>
<dbReference type="Pfam" id="PF03799">
    <property type="entry name" value="FtsQ_DivIB_C"/>
    <property type="match status" value="1"/>
</dbReference>
<dbReference type="InterPro" id="IPR005548">
    <property type="entry name" value="Cell_div_FtsQ/DivIB_C"/>
</dbReference>
<dbReference type="InterPro" id="IPR045335">
    <property type="entry name" value="FtsQ_C_sf"/>
</dbReference>
<dbReference type="InterPro" id="IPR013685">
    <property type="entry name" value="POTRA_FtsQ_type"/>
</dbReference>
<evidence type="ECO:0000256" key="6">
    <source>
        <dbReference type="ARBA" id="ARBA00022989"/>
    </source>
</evidence>
<evidence type="ECO:0000256" key="2">
    <source>
        <dbReference type="ARBA" id="ARBA00022475"/>
    </source>
</evidence>
<evidence type="ECO:0000256" key="7">
    <source>
        <dbReference type="ARBA" id="ARBA00023136"/>
    </source>
</evidence>
<keyword evidence="3 9" id="KW-0997">Cell inner membrane</keyword>
<dbReference type="GO" id="GO:0090529">
    <property type="term" value="P:cell septum assembly"/>
    <property type="evidence" value="ECO:0007669"/>
    <property type="project" value="InterPro"/>
</dbReference>
<dbReference type="AlphaFoldDB" id="A0A2M9G226"/>